<feature type="transmembrane region" description="Helical" evidence="1">
    <location>
        <begin position="39"/>
        <end position="58"/>
    </location>
</feature>
<dbReference type="AlphaFoldDB" id="A0A0J1GV86"/>
<protein>
    <submittedName>
        <fullName evidence="2">Uncharacterized protein</fullName>
    </submittedName>
</protein>
<keyword evidence="1" id="KW-0812">Transmembrane</keyword>
<dbReference type="STRING" id="1195763.ABT56_19095"/>
<sequence length="79" mass="9069">MYHLKVLPIGFVVKRLAVGWKFSMLYQKIYVQQLKILDAMYHALSVAVQLMVSGYLMMPTIPGVVLVTKLVHCLTDLRF</sequence>
<evidence type="ECO:0000256" key="1">
    <source>
        <dbReference type="SAM" id="Phobius"/>
    </source>
</evidence>
<reference evidence="2 3" key="1">
    <citation type="submission" date="2015-05" db="EMBL/GenBank/DDBJ databases">
        <title>Photobacterium galathea sp. nov.</title>
        <authorList>
            <person name="Machado H."/>
            <person name="Gram L."/>
        </authorList>
    </citation>
    <scope>NUCLEOTIDE SEQUENCE [LARGE SCALE GENOMIC DNA]</scope>
    <source>
        <strain evidence="2 3">CGMCC 1.12159</strain>
    </source>
</reference>
<keyword evidence="3" id="KW-1185">Reference proteome</keyword>
<organism evidence="2 3">
    <name type="scientific">Photobacterium aquae</name>
    <dbReference type="NCBI Taxonomy" id="1195763"/>
    <lineage>
        <taxon>Bacteria</taxon>
        <taxon>Pseudomonadati</taxon>
        <taxon>Pseudomonadota</taxon>
        <taxon>Gammaproteobacteria</taxon>
        <taxon>Vibrionales</taxon>
        <taxon>Vibrionaceae</taxon>
        <taxon>Photobacterium</taxon>
    </lineage>
</organism>
<keyword evidence="1" id="KW-0472">Membrane</keyword>
<comment type="caution">
    <text evidence="2">The sequence shown here is derived from an EMBL/GenBank/DDBJ whole genome shotgun (WGS) entry which is preliminary data.</text>
</comment>
<name>A0A0J1GV86_9GAMM</name>
<evidence type="ECO:0000313" key="3">
    <source>
        <dbReference type="Proteomes" id="UP000036097"/>
    </source>
</evidence>
<accession>A0A0J1GV86</accession>
<evidence type="ECO:0000313" key="2">
    <source>
        <dbReference type="EMBL" id="KLV03536.1"/>
    </source>
</evidence>
<dbReference type="EMBL" id="LDOT01000032">
    <property type="protein sequence ID" value="KLV03536.1"/>
    <property type="molecule type" value="Genomic_DNA"/>
</dbReference>
<dbReference type="Proteomes" id="UP000036097">
    <property type="component" value="Unassembled WGS sequence"/>
</dbReference>
<proteinExistence type="predicted"/>
<keyword evidence="1" id="KW-1133">Transmembrane helix</keyword>
<gene>
    <name evidence="2" type="ORF">ABT56_19095</name>
</gene>